<keyword evidence="8" id="KW-1185">Reference proteome</keyword>
<dbReference type="PANTHER" id="PTHR44140:SF2">
    <property type="entry name" value="LD25575P"/>
    <property type="match status" value="1"/>
</dbReference>
<keyword evidence="4" id="KW-0802">TPR repeat</keyword>
<dbReference type="PRINTS" id="PR00625">
    <property type="entry name" value="JDOMAIN"/>
</dbReference>
<dbReference type="PROSITE" id="PS50005">
    <property type="entry name" value="TPR"/>
    <property type="match status" value="3"/>
</dbReference>
<dbReference type="GO" id="GO:0051087">
    <property type="term" value="F:protein-folding chaperone binding"/>
    <property type="evidence" value="ECO:0007669"/>
    <property type="project" value="TreeGrafter"/>
</dbReference>
<feature type="domain" description="J" evidence="6">
    <location>
        <begin position="347"/>
        <end position="414"/>
    </location>
</feature>
<proteinExistence type="predicted"/>
<feature type="repeat" description="TPR" evidence="4">
    <location>
        <begin position="63"/>
        <end position="96"/>
    </location>
</feature>
<evidence type="ECO:0000256" key="4">
    <source>
        <dbReference type="PROSITE-ProRule" id="PRU00339"/>
    </source>
</evidence>
<evidence type="ECO:0000256" key="1">
    <source>
        <dbReference type="ARBA" id="ARBA00004240"/>
    </source>
</evidence>
<dbReference type="STRING" id="418985.A0A1V9Y0X9"/>
<feature type="region of interest" description="Disordered" evidence="5">
    <location>
        <begin position="405"/>
        <end position="434"/>
    </location>
</feature>
<dbReference type="InterPro" id="IPR019734">
    <property type="entry name" value="TPR_rpt"/>
</dbReference>
<dbReference type="Gene3D" id="1.10.287.110">
    <property type="entry name" value="DnaJ domain"/>
    <property type="match status" value="1"/>
</dbReference>
<dbReference type="GO" id="GO:0034975">
    <property type="term" value="P:protein folding in endoplasmic reticulum"/>
    <property type="evidence" value="ECO:0007669"/>
    <property type="project" value="TreeGrafter"/>
</dbReference>
<evidence type="ECO:0000256" key="2">
    <source>
        <dbReference type="ARBA" id="ARBA00022729"/>
    </source>
</evidence>
<keyword evidence="3" id="KW-0256">Endoplasmic reticulum</keyword>
<dbReference type="SMART" id="SM00028">
    <property type="entry name" value="TPR"/>
    <property type="match status" value="6"/>
</dbReference>
<feature type="repeat" description="TPR" evidence="4">
    <location>
        <begin position="177"/>
        <end position="210"/>
    </location>
</feature>
<evidence type="ECO:0000313" key="7">
    <source>
        <dbReference type="EMBL" id="OQR79352.1"/>
    </source>
</evidence>
<comment type="caution">
    <text evidence="7">The sequence shown here is derived from an EMBL/GenBank/DDBJ whole genome shotgun (WGS) entry which is preliminary data.</text>
</comment>
<feature type="repeat" description="TPR" evidence="4">
    <location>
        <begin position="293"/>
        <end position="326"/>
    </location>
</feature>
<dbReference type="Pfam" id="PF13428">
    <property type="entry name" value="TPR_14"/>
    <property type="match status" value="1"/>
</dbReference>
<organism evidence="7 8">
    <name type="scientific">Tropilaelaps mercedesae</name>
    <dbReference type="NCBI Taxonomy" id="418985"/>
    <lineage>
        <taxon>Eukaryota</taxon>
        <taxon>Metazoa</taxon>
        <taxon>Ecdysozoa</taxon>
        <taxon>Arthropoda</taxon>
        <taxon>Chelicerata</taxon>
        <taxon>Arachnida</taxon>
        <taxon>Acari</taxon>
        <taxon>Parasitiformes</taxon>
        <taxon>Mesostigmata</taxon>
        <taxon>Gamasina</taxon>
        <taxon>Dermanyssoidea</taxon>
        <taxon>Laelapidae</taxon>
        <taxon>Tropilaelaps</taxon>
    </lineage>
</organism>
<evidence type="ECO:0000256" key="5">
    <source>
        <dbReference type="SAM" id="MobiDB-lite"/>
    </source>
</evidence>
<evidence type="ECO:0000313" key="8">
    <source>
        <dbReference type="Proteomes" id="UP000192247"/>
    </source>
</evidence>
<dbReference type="InterPro" id="IPR011990">
    <property type="entry name" value="TPR-like_helical_dom_sf"/>
</dbReference>
<dbReference type="GO" id="GO:0051787">
    <property type="term" value="F:misfolded protein binding"/>
    <property type="evidence" value="ECO:0007669"/>
    <property type="project" value="TreeGrafter"/>
</dbReference>
<evidence type="ECO:0000259" key="6">
    <source>
        <dbReference type="PROSITE" id="PS50076"/>
    </source>
</evidence>
<dbReference type="SUPFAM" id="SSF46565">
    <property type="entry name" value="Chaperone J-domain"/>
    <property type="match status" value="1"/>
</dbReference>
<dbReference type="InterPro" id="IPR036869">
    <property type="entry name" value="J_dom_sf"/>
</dbReference>
<sequence length="450" mass="51359">MGMQLLQKGAYQDALSHYHAAIEGDDRNYQSYYWRATVYLALGKSKLAVEDLDRVVELKDDFVKAREQRGNILLKQGHLDEAHIDYEFILRLDPHNVEALHHYQIIEELKNDIAVAVQLREQNDCMGVIHILQRVLEQCPWNLKFREMRASCYEAIGDIQAAITDLRPAIRSVPDNTGGYFRLAELYRKFGEPDDALNTIRECLKLDPDHKECMFFYKNIKRLVAQLKSMQEMFNGGQHAECVEKGDLALSKEKTPKIVTLIRNKQCQCASKGGQENAVKICSEALQLDPQNPSILCDRGEAYINQDDFANARQDFAAARELDSESQRAAEGLKRAQKLEKAQGRRDYYKILGVKRSANKGEISKAYRKLAAKWHPDQYQGDDKKNAEKKFIDIAAAKEVLTDPEKRAKFDRGEDPLDPESGRSEFNPFGRGGFNPFSGSGGNFHYTFHF</sequence>
<dbReference type="PROSITE" id="PS50076">
    <property type="entry name" value="DNAJ_2"/>
    <property type="match status" value="1"/>
</dbReference>
<dbReference type="PANTHER" id="PTHR44140">
    <property type="entry name" value="LD25575P"/>
    <property type="match status" value="1"/>
</dbReference>
<evidence type="ECO:0000256" key="3">
    <source>
        <dbReference type="ARBA" id="ARBA00022824"/>
    </source>
</evidence>
<dbReference type="SUPFAM" id="SSF48452">
    <property type="entry name" value="TPR-like"/>
    <property type="match status" value="2"/>
</dbReference>
<dbReference type="EMBL" id="MNPL01001223">
    <property type="protein sequence ID" value="OQR79352.1"/>
    <property type="molecule type" value="Genomic_DNA"/>
</dbReference>
<dbReference type="Proteomes" id="UP000192247">
    <property type="component" value="Unassembled WGS sequence"/>
</dbReference>
<dbReference type="CDD" id="cd06257">
    <property type="entry name" value="DnaJ"/>
    <property type="match status" value="1"/>
</dbReference>
<feature type="compositionally biased region" description="Basic and acidic residues" evidence="5">
    <location>
        <begin position="405"/>
        <end position="423"/>
    </location>
</feature>
<dbReference type="InterPro" id="IPR051727">
    <property type="entry name" value="DnaJ_C3_Co-chaperones"/>
</dbReference>
<dbReference type="Pfam" id="PF13432">
    <property type="entry name" value="TPR_16"/>
    <property type="match status" value="1"/>
</dbReference>
<keyword evidence="2" id="KW-0732">Signal</keyword>
<dbReference type="SMART" id="SM00271">
    <property type="entry name" value="DnaJ"/>
    <property type="match status" value="1"/>
</dbReference>
<dbReference type="AlphaFoldDB" id="A0A1V9Y0X9"/>
<dbReference type="OrthoDB" id="1726119at2759"/>
<dbReference type="FunCoup" id="A0A1V9Y0X9">
    <property type="interactions" value="1590"/>
</dbReference>
<reference evidence="7 8" key="1">
    <citation type="journal article" date="2017" name="Gigascience">
        <title>Draft genome of the honey bee ectoparasitic mite, Tropilaelaps mercedesae, is shaped by the parasitic life history.</title>
        <authorList>
            <person name="Dong X."/>
            <person name="Armstrong S.D."/>
            <person name="Xia D."/>
            <person name="Makepeace B.L."/>
            <person name="Darby A.C."/>
            <person name="Kadowaki T."/>
        </authorList>
    </citation>
    <scope>NUCLEOTIDE SEQUENCE [LARGE SCALE GENOMIC DNA]</scope>
    <source>
        <strain evidence="7">Wuxi-XJTLU</strain>
    </source>
</reference>
<accession>A0A1V9Y0X9</accession>
<protein>
    <submittedName>
        <fullName evidence="7">DnaJsubfamily C member 3-like</fullName>
    </submittedName>
</protein>
<dbReference type="GO" id="GO:0005783">
    <property type="term" value="C:endoplasmic reticulum"/>
    <property type="evidence" value="ECO:0007669"/>
    <property type="project" value="UniProtKB-SubCell"/>
</dbReference>
<dbReference type="InParanoid" id="A0A1V9Y0X9"/>
<name>A0A1V9Y0X9_9ACAR</name>
<comment type="subcellular location">
    <subcellularLocation>
        <location evidence="1">Endoplasmic reticulum</location>
    </subcellularLocation>
</comment>
<dbReference type="Pfam" id="PF00226">
    <property type="entry name" value="DnaJ"/>
    <property type="match status" value="1"/>
</dbReference>
<gene>
    <name evidence="7" type="ORF">BIW11_05798</name>
</gene>
<dbReference type="Gene3D" id="1.25.40.10">
    <property type="entry name" value="Tetratricopeptide repeat domain"/>
    <property type="match status" value="1"/>
</dbReference>
<dbReference type="InterPro" id="IPR001623">
    <property type="entry name" value="DnaJ_domain"/>
</dbReference>